<dbReference type="EMBL" id="CACVBM020001052">
    <property type="protein sequence ID" value="CAA7026609.1"/>
    <property type="molecule type" value="Genomic_DNA"/>
</dbReference>
<name>A0A6D2I9L8_9BRAS</name>
<keyword evidence="3" id="KW-1185">Reference proteome</keyword>
<protein>
    <recommendedName>
        <fullName evidence="1">F-box domain-containing protein</fullName>
    </recommendedName>
</protein>
<evidence type="ECO:0000313" key="3">
    <source>
        <dbReference type="Proteomes" id="UP000467841"/>
    </source>
</evidence>
<organism evidence="2 3">
    <name type="scientific">Microthlaspi erraticum</name>
    <dbReference type="NCBI Taxonomy" id="1685480"/>
    <lineage>
        <taxon>Eukaryota</taxon>
        <taxon>Viridiplantae</taxon>
        <taxon>Streptophyta</taxon>
        <taxon>Embryophyta</taxon>
        <taxon>Tracheophyta</taxon>
        <taxon>Spermatophyta</taxon>
        <taxon>Magnoliopsida</taxon>
        <taxon>eudicotyledons</taxon>
        <taxon>Gunneridae</taxon>
        <taxon>Pentapetalae</taxon>
        <taxon>rosids</taxon>
        <taxon>malvids</taxon>
        <taxon>Brassicales</taxon>
        <taxon>Brassicaceae</taxon>
        <taxon>Coluteocarpeae</taxon>
        <taxon>Microthlaspi</taxon>
    </lineage>
</organism>
<dbReference type="NCBIfam" id="TIGR01640">
    <property type="entry name" value="F_box_assoc_1"/>
    <property type="match status" value="1"/>
</dbReference>
<accession>A0A6D2I9L8</accession>
<dbReference type="OrthoDB" id="1025923at2759"/>
<dbReference type="Pfam" id="PF00646">
    <property type="entry name" value="F-box"/>
    <property type="match status" value="1"/>
</dbReference>
<dbReference type="PROSITE" id="PS50181">
    <property type="entry name" value="FBOX"/>
    <property type="match status" value="1"/>
</dbReference>
<dbReference type="SMART" id="SM00256">
    <property type="entry name" value="FBOX"/>
    <property type="match status" value="1"/>
</dbReference>
<dbReference type="SUPFAM" id="SSF81383">
    <property type="entry name" value="F-box domain"/>
    <property type="match status" value="1"/>
</dbReference>
<dbReference type="InterPro" id="IPR013187">
    <property type="entry name" value="F-box-assoc_dom_typ3"/>
</dbReference>
<dbReference type="InterPro" id="IPR017451">
    <property type="entry name" value="F-box-assoc_interact_dom"/>
</dbReference>
<dbReference type="InterPro" id="IPR036047">
    <property type="entry name" value="F-box-like_dom_sf"/>
</dbReference>
<dbReference type="PANTHER" id="PTHR31111">
    <property type="entry name" value="BNAA05G37150D PROTEIN-RELATED"/>
    <property type="match status" value="1"/>
</dbReference>
<sequence>MTTTVMDSIPTDLFLDIFSRLPVKSVAKCLFVSKQWASIICRPDFTELFLTRSNTRPRLLFAVKELSISEWHFFSLPQPQNPYEKSSLVVFHDSHIKFPKGMRLDFCGHASGLIYFHGTSERVEDTMHVMHNPSTGQYEFSPELRKGRDSQCYLGFDPIDNIIKVLSLSTRPYCDEGDEQRILTLGTGETSWRKIQCPLHHWPSRNEGICINGVLYYPARLDDTSSVVVCFDVRTEKFKFIATSVLCDDDKLINFKGKLCRVDCYGITSSDGSRSFVMCMSVLEDVEKEEWSEYTYWLEDDELVRHCIHVSVDGVTATGDIVLSMGSYTSRPFCVFYFSPESNTLQRVEIQGFGGMFNIHTHRVEVIVDHIEDLKFNII</sequence>
<gene>
    <name evidence="2" type="ORF">MERR_LOCUS13844</name>
</gene>
<evidence type="ECO:0000313" key="2">
    <source>
        <dbReference type="EMBL" id="CAA7026609.1"/>
    </source>
</evidence>
<dbReference type="Pfam" id="PF08268">
    <property type="entry name" value="FBA_3"/>
    <property type="match status" value="1"/>
</dbReference>
<evidence type="ECO:0000259" key="1">
    <source>
        <dbReference type="PROSITE" id="PS50181"/>
    </source>
</evidence>
<reference evidence="2" key="1">
    <citation type="submission" date="2020-01" db="EMBL/GenBank/DDBJ databases">
        <authorList>
            <person name="Mishra B."/>
        </authorList>
    </citation>
    <scope>NUCLEOTIDE SEQUENCE [LARGE SCALE GENOMIC DNA]</scope>
</reference>
<dbReference type="PANTHER" id="PTHR31111:SF130">
    <property type="entry name" value="F-BOX ASSOCIATED UBIQUITINATION EFFECTOR FAMILY PROTEIN"/>
    <property type="match status" value="1"/>
</dbReference>
<feature type="domain" description="F-box" evidence="1">
    <location>
        <begin position="3"/>
        <end position="52"/>
    </location>
</feature>
<comment type="caution">
    <text evidence="2">The sequence shown here is derived from an EMBL/GenBank/DDBJ whole genome shotgun (WGS) entry which is preliminary data.</text>
</comment>
<dbReference type="Proteomes" id="UP000467841">
    <property type="component" value="Unassembled WGS sequence"/>
</dbReference>
<dbReference type="AlphaFoldDB" id="A0A6D2I9L8"/>
<dbReference type="Gene3D" id="1.20.1280.50">
    <property type="match status" value="1"/>
</dbReference>
<proteinExistence type="predicted"/>
<dbReference type="InterPro" id="IPR001810">
    <property type="entry name" value="F-box_dom"/>
</dbReference>